<protein>
    <submittedName>
        <fullName evidence="5">XRE family transcriptional regulator</fullName>
    </submittedName>
</protein>
<dbReference type="Pfam" id="PF13560">
    <property type="entry name" value="HTH_31"/>
    <property type="match status" value="1"/>
</dbReference>
<evidence type="ECO:0000313" key="5">
    <source>
        <dbReference type="EMBL" id="PZP89843.1"/>
    </source>
</evidence>
<evidence type="ECO:0000313" key="6">
    <source>
        <dbReference type="Proteomes" id="UP000248606"/>
    </source>
</evidence>
<dbReference type="SMART" id="SM00530">
    <property type="entry name" value="HTH_XRE"/>
    <property type="match status" value="1"/>
</dbReference>
<evidence type="ECO:0000256" key="2">
    <source>
        <dbReference type="ARBA" id="ARBA00023125"/>
    </source>
</evidence>
<name>A0A2W5IFN6_9ACTN</name>
<dbReference type="SUPFAM" id="SSF47413">
    <property type="entry name" value="lambda repressor-like DNA-binding domains"/>
    <property type="match status" value="1"/>
</dbReference>
<keyword evidence="3" id="KW-0804">Transcription</keyword>
<dbReference type="InterPro" id="IPR001387">
    <property type="entry name" value="Cro/C1-type_HTH"/>
</dbReference>
<reference evidence="5 6" key="1">
    <citation type="submission" date="2017-08" db="EMBL/GenBank/DDBJ databases">
        <title>Infants hospitalized years apart are colonized by the same room-sourced microbial strains.</title>
        <authorList>
            <person name="Brooks B."/>
            <person name="Olm M.R."/>
            <person name="Firek B.A."/>
            <person name="Baker R."/>
            <person name="Thomas B.C."/>
            <person name="Morowitz M.J."/>
            <person name="Banfield J.F."/>
        </authorList>
    </citation>
    <scope>NUCLEOTIDE SEQUENCE [LARGE SCALE GENOMIC DNA]</scope>
    <source>
        <strain evidence="5">S2_006_000_R1_57</strain>
    </source>
</reference>
<feature type="domain" description="HTH cro/C1-type" evidence="4">
    <location>
        <begin position="29"/>
        <end position="83"/>
    </location>
</feature>
<dbReference type="GO" id="GO:0003677">
    <property type="term" value="F:DNA binding"/>
    <property type="evidence" value="ECO:0007669"/>
    <property type="project" value="UniProtKB-KW"/>
</dbReference>
<dbReference type="GO" id="GO:0005829">
    <property type="term" value="C:cytosol"/>
    <property type="evidence" value="ECO:0007669"/>
    <property type="project" value="TreeGrafter"/>
</dbReference>
<sequence length="103" mass="11171">MVIESVNNTVNTAINNSSPLLREALGTVLRAYRLDANRTLRDVADSARVSSGYLSELERGRKEVSSEVLRSICDALGVNLAVVLRRAAYVMGPEEDVTLHAVA</sequence>
<dbReference type="EMBL" id="QFOZ01000001">
    <property type="protein sequence ID" value="PZP89843.1"/>
    <property type="molecule type" value="Genomic_DNA"/>
</dbReference>
<dbReference type="Gene3D" id="1.10.260.40">
    <property type="entry name" value="lambda repressor-like DNA-binding domains"/>
    <property type="match status" value="1"/>
</dbReference>
<dbReference type="GO" id="GO:0003700">
    <property type="term" value="F:DNA-binding transcription factor activity"/>
    <property type="evidence" value="ECO:0007669"/>
    <property type="project" value="TreeGrafter"/>
</dbReference>
<dbReference type="Proteomes" id="UP000248606">
    <property type="component" value="Unassembled WGS sequence"/>
</dbReference>
<keyword evidence="1" id="KW-0805">Transcription regulation</keyword>
<evidence type="ECO:0000256" key="3">
    <source>
        <dbReference type="ARBA" id="ARBA00023163"/>
    </source>
</evidence>
<accession>A0A2W5IFN6</accession>
<dbReference type="FunFam" id="1.10.260.40:FF:000032">
    <property type="entry name" value="Transcriptional regulator ClgR"/>
    <property type="match status" value="1"/>
</dbReference>
<organism evidence="5 6">
    <name type="scientific">Lawsonella clevelandensis</name>
    <dbReference type="NCBI Taxonomy" id="1528099"/>
    <lineage>
        <taxon>Bacteria</taxon>
        <taxon>Bacillati</taxon>
        <taxon>Actinomycetota</taxon>
        <taxon>Actinomycetes</taxon>
        <taxon>Mycobacteriales</taxon>
        <taxon>Lawsonellaceae</taxon>
        <taxon>Lawsonella</taxon>
    </lineage>
</organism>
<dbReference type="AlphaFoldDB" id="A0A2W5IFN6"/>
<evidence type="ECO:0000256" key="1">
    <source>
        <dbReference type="ARBA" id="ARBA00023015"/>
    </source>
</evidence>
<evidence type="ECO:0000259" key="4">
    <source>
        <dbReference type="PROSITE" id="PS50943"/>
    </source>
</evidence>
<dbReference type="PANTHER" id="PTHR46797:SF1">
    <property type="entry name" value="METHYLPHOSPHONATE SYNTHASE"/>
    <property type="match status" value="1"/>
</dbReference>
<dbReference type="PROSITE" id="PS50943">
    <property type="entry name" value="HTH_CROC1"/>
    <property type="match status" value="1"/>
</dbReference>
<gene>
    <name evidence="5" type="ORF">DI579_01395</name>
</gene>
<dbReference type="PANTHER" id="PTHR46797">
    <property type="entry name" value="HTH-TYPE TRANSCRIPTIONAL REGULATOR"/>
    <property type="match status" value="1"/>
</dbReference>
<keyword evidence="2" id="KW-0238">DNA-binding</keyword>
<dbReference type="InterPro" id="IPR010982">
    <property type="entry name" value="Lambda_DNA-bd_dom_sf"/>
</dbReference>
<dbReference type="InterPro" id="IPR050807">
    <property type="entry name" value="TransReg_Diox_bact_type"/>
</dbReference>
<dbReference type="CDD" id="cd00093">
    <property type="entry name" value="HTH_XRE"/>
    <property type="match status" value="1"/>
</dbReference>
<proteinExistence type="predicted"/>
<comment type="caution">
    <text evidence="5">The sequence shown here is derived from an EMBL/GenBank/DDBJ whole genome shotgun (WGS) entry which is preliminary data.</text>
</comment>